<dbReference type="EMBL" id="SACM01000001">
    <property type="protein sequence ID" value="RVT88800.1"/>
    <property type="molecule type" value="Genomic_DNA"/>
</dbReference>
<evidence type="ECO:0000313" key="12">
    <source>
        <dbReference type="Proteomes" id="UP000288587"/>
    </source>
</evidence>
<keyword evidence="6 8" id="KW-1133">Transmembrane helix</keyword>
<evidence type="ECO:0000259" key="9">
    <source>
        <dbReference type="Pfam" id="PF00884"/>
    </source>
</evidence>
<dbReference type="InterPro" id="IPR040423">
    <property type="entry name" value="PEA_transferase"/>
</dbReference>
<dbReference type="RefSeq" id="WP_127682254.1">
    <property type="nucleotide sequence ID" value="NZ_SACM01000001.1"/>
</dbReference>
<dbReference type="Pfam" id="PF08019">
    <property type="entry name" value="EptA_B_N"/>
    <property type="match status" value="1"/>
</dbReference>
<dbReference type="InterPro" id="IPR000917">
    <property type="entry name" value="Sulfatase_N"/>
</dbReference>
<dbReference type="GO" id="GO:0009244">
    <property type="term" value="P:lipopolysaccharide core region biosynthetic process"/>
    <property type="evidence" value="ECO:0007669"/>
    <property type="project" value="TreeGrafter"/>
</dbReference>
<evidence type="ECO:0000256" key="3">
    <source>
        <dbReference type="ARBA" id="ARBA00022519"/>
    </source>
</evidence>
<feature type="domain" description="Phosphoethanolamine transferase N-terminal" evidence="10">
    <location>
        <begin position="65"/>
        <end position="211"/>
    </location>
</feature>
<name>A0A437LTS0_9BURK</name>
<dbReference type="InterPro" id="IPR058130">
    <property type="entry name" value="PEA_transf_C"/>
</dbReference>
<keyword evidence="12" id="KW-1185">Reference proteome</keyword>
<gene>
    <name evidence="11" type="ORF">EOD73_07480</name>
</gene>
<dbReference type="InterPro" id="IPR012549">
    <property type="entry name" value="EptA-like_N"/>
</dbReference>
<evidence type="ECO:0000256" key="4">
    <source>
        <dbReference type="ARBA" id="ARBA00022679"/>
    </source>
</evidence>
<evidence type="ECO:0000256" key="8">
    <source>
        <dbReference type="SAM" id="Phobius"/>
    </source>
</evidence>
<dbReference type="Proteomes" id="UP000288587">
    <property type="component" value="Unassembled WGS sequence"/>
</dbReference>
<sequence length="561" mass="61280">MSTPAPSPLLRRGGWSPITLSSEAMVAVLCVYWALTANRAFLVNARAALGADQGTVLVALVGLLALLHFLLVAPFMGRAWGRGLLAVLVGVAAIASHFVLALGAALDPDMLRNAMRTQWTEARELFTPSLLLHTLVQAVPAWWFLSQARIAPRTGGWARAAGRRLLWWGAALLAFLVLLFSIYQPLSSLMRNHKALRYQIVPAAPLWSAPRSLFNEAKEARRVRQPIGLDAQAGPSWAQAERPRVLVLVVGETVRAANWGPHTTLDGTLRNTAPLTGALPELALFPLVRTCGTHTESSLPCMFAPVGRRDYDEDRIRGQQSLLHVLQRAGVTVRWRDNQSGCKGVCDGLGQEMVGDLGVDPSLCKNGTCLDDALLHGLEADLAKAATGKGTQIWVLHMLGNHGPAYHRRVPAGATPFQPFCAKDDLGRCSRQEIVNAYDNALRHTDALLDTLWRRLQAAPGVDTAMLFIPDHGESLGERGIYLHGLPYAVAPREQTEVPMLLGLSEGFAKARGWTLDCVKGLPAKTPDPQHDHLFHTLLTLLDVKTALYDPQWDLMRPCQR</sequence>
<keyword evidence="2" id="KW-1003">Cell membrane</keyword>
<dbReference type="Gene3D" id="3.40.720.10">
    <property type="entry name" value="Alkaline Phosphatase, subunit A"/>
    <property type="match status" value="1"/>
</dbReference>
<keyword evidence="3" id="KW-0997">Cell inner membrane</keyword>
<dbReference type="InterPro" id="IPR017850">
    <property type="entry name" value="Alkaline_phosphatase_core_sf"/>
</dbReference>
<evidence type="ECO:0000256" key="2">
    <source>
        <dbReference type="ARBA" id="ARBA00022475"/>
    </source>
</evidence>
<keyword evidence="4" id="KW-0808">Transferase</keyword>
<feature type="transmembrane region" description="Helical" evidence="8">
    <location>
        <begin position="56"/>
        <end position="77"/>
    </location>
</feature>
<dbReference type="SUPFAM" id="SSF53649">
    <property type="entry name" value="Alkaline phosphatase-like"/>
    <property type="match status" value="1"/>
</dbReference>
<dbReference type="GO" id="GO:0005886">
    <property type="term" value="C:plasma membrane"/>
    <property type="evidence" value="ECO:0007669"/>
    <property type="project" value="UniProtKB-SubCell"/>
</dbReference>
<dbReference type="CDD" id="cd16017">
    <property type="entry name" value="LptA"/>
    <property type="match status" value="1"/>
</dbReference>
<reference evidence="11 12" key="1">
    <citation type="submission" date="2019-01" db="EMBL/GenBank/DDBJ databases">
        <authorList>
            <person name="Chen W.-M."/>
        </authorList>
    </citation>
    <scope>NUCLEOTIDE SEQUENCE [LARGE SCALE GENOMIC DNA]</scope>
    <source>
        <strain evidence="11 12">CCP-18</strain>
    </source>
</reference>
<protein>
    <submittedName>
        <fullName evidence="11">DUF1705 domain-containing protein</fullName>
    </submittedName>
</protein>
<proteinExistence type="predicted"/>
<evidence type="ECO:0000256" key="1">
    <source>
        <dbReference type="ARBA" id="ARBA00004429"/>
    </source>
</evidence>
<feature type="transmembrane region" description="Helical" evidence="8">
    <location>
        <begin position="165"/>
        <end position="183"/>
    </location>
</feature>
<feature type="transmembrane region" description="Helical" evidence="8">
    <location>
        <begin position="125"/>
        <end position="145"/>
    </location>
</feature>
<comment type="caution">
    <text evidence="11">The sequence shown here is derived from an EMBL/GenBank/DDBJ whole genome shotgun (WGS) entry which is preliminary data.</text>
</comment>
<evidence type="ECO:0000313" key="11">
    <source>
        <dbReference type="EMBL" id="RVT88800.1"/>
    </source>
</evidence>
<dbReference type="OrthoDB" id="9786870at2"/>
<accession>A0A437LTS0</accession>
<dbReference type="PANTHER" id="PTHR30443:SF0">
    <property type="entry name" value="PHOSPHOETHANOLAMINE TRANSFERASE EPTA"/>
    <property type="match status" value="1"/>
</dbReference>
<evidence type="ECO:0000256" key="5">
    <source>
        <dbReference type="ARBA" id="ARBA00022692"/>
    </source>
</evidence>
<dbReference type="AlphaFoldDB" id="A0A437LTS0"/>
<keyword evidence="7 8" id="KW-0472">Membrane</keyword>
<evidence type="ECO:0000256" key="6">
    <source>
        <dbReference type="ARBA" id="ARBA00022989"/>
    </source>
</evidence>
<dbReference type="PANTHER" id="PTHR30443">
    <property type="entry name" value="INNER MEMBRANE PROTEIN"/>
    <property type="match status" value="1"/>
</dbReference>
<dbReference type="GO" id="GO:0016776">
    <property type="term" value="F:phosphotransferase activity, phosphate group as acceptor"/>
    <property type="evidence" value="ECO:0007669"/>
    <property type="project" value="TreeGrafter"/>
</dbReference>
<dbReference type="Pfam" id="PF00884">
    <property type="entry name" value="Sulfatase"/>
    <property type="match status" value="1"/>
</dbReference>
<keyword evidence="5 8" id="KW-0812">Transmembrane</keyword>
<organism evidence="11 12">
    <name type="scientific">Inhella crocodyli</name>
    <dbReference type="NCBI Taxonomy" id="2499851"/>
    <lineage>
        <taxon>Bacteria</taxon>
        <taxon>Pseudomonadati</taxon>
        <taxon>Pseudomonadota</taxon>
        <taxon>Betaproteobacteria</taxon>
        <taxon>Burkholderiales</taxon>
        <taxon>Sphaerotilaceae</taxon>
        <taxon>Inhella</taxon>
    </lineage>
</organism>
<evidence type="ECO:0000256" key="7">
    <source>
        <dbReference type="ARBA" id="ARBA00023136"/>
    </source>
</evidence>
<feature type="transmembrane region" description="Helical" evidence="8">
    <location>
        <begin position="83"/>
        <end position="104"/>
    </location>
</feature>
<feature type="domain" description="Sulfatase N-terminal" evidence="9">
    <location>
        <begin position="246"/>
        <end position="544"/>
    </location>
</feature>
<feature type="transmembrane region" description="Helical" evidence="8">
    <location>
        <begin position="15"/>
        <end position="35"/>
    </location>
</feature>
<evidence type="ECO:0000259" key="10">
    <source>
        <dbReference type="Pfam" id="PF08019"/>
    </source>
</evidence>
<comment type="subcellular location">
    <subcellularLocation>
        <location evidence="1">Cell inner membrane</location>
        <topology evidence="1">Multi-pass membrane protein</topology>
    </subcellularLocation>
</comment>